<feature type="transmembrane region" description="Helical" evidence="6">
    <location>
        <begin position="45"/>
        <end position="71"/>
    </location>
</feature>
<dbReference type="PANTHER" id="PTHR38459">
    <property type="entry name" value="PROPHAGE BACTOPRENOL-LINKED GLUCOSE TRANSLOCASE HOMOLOG"/>
    <property type="match status" value="1"/>
</dbReference>
<dbReference type="EMBL" id="VSSQ01000381">
    <property type="protein sequence ID" value="MPL93110.1"/>
    <property type="molecule type" value="Genomic_DNA"/>
</dbReference>
<organism evidence="8">
    <name type="scientific">bioreactor metagenome</name>
    <dbReference type="NCBI Taxonomy" id="1076179"/>
    <lineage>
        <taxon>unclassified sequences</taxon>
        <taxon>metagenomes</taxon>
        <taxon>ecological metagenomes</taxon>
    </lineage>
</organism>
<comment type="subcellular location">
    <subcellularLocation>
        <location evidence="1">Membrane</location>
        <topology evidence="1">Multi-pass membrane protein</topology>
    </subcellularLocation>
</comment>
<reference evidence="8" key="1">
    <citation type="submission" date="2019-08" db="EMBL/GenBank/DDBJ databases">
        <authorList>
            <person name="Kucharzyk K."/>
            <person name="Murdoch R.W."/>
            <person name="Higgins S."/>
            <person name="Loffler F."/>
        </authorList>
    </citation>
    <scope>NUCLEOTIDE SEQUENCE</scope>
</reference>
<keyword evidence="3 6" id="KW-0812">Transmembrane</keyword>
<evidence type="ECO:0000313" key="8">
    <source>
        <dbReference type="EMBL" id="MPL93110.1"/>
    </source>
</evidence>
<accession>A0A644VPH5</accession>
<dbReference type="Pfam" id="PF04138">
    <property type="entry name" value="GtrA_DPMS_TM"/>
    <property type="match status" value="1"/>
</dbReference>
<dbReference type="PANTHER" id="PTHR38459:SF1">
    <property type="entry name" value="PROPHAGE BACTOPRENOL-LINKED GLUCOSE TRANSLOCASE HOMOLOG"/>
    <property type="match status" value="1"/>
</dbReference>
<protein>
    <recommendedName>
        <fullName evidence="7">GtrA/DPMS transmembrane domain-containing protein</fullName>
    </recommendedName>
</protein>
<feature type="transmembrane region" description="Helical" evidence="6">
    <location>
        <begin position="83"/>
        <end position="107"/>
    </location>
</feature>
<comment type="caution">
    <text evidence="8">The sequence shown here is derived from an EMBL/GenBank/DDBJ whole genome shotgun (WGS) entry which is preliminary data.</text>
</comment>
<dbReference type="GO" id="GO:0000271">
    <property type="term" value="P:polysaccharide biosynthetic process"/>
    <property type="evidence" value="ECO:0007669"/>
    <property type="project" value="InterPro"/>
</dbReference>
<sequence>MAKQIMGFDYSDNEKIKILIYLFIGGTAALIEWGLFYLFGVRWSWNYLASTSLAFLCSTICHYLMTNIWVFESGARYKRAKEVTLVLFVSAIGLFFNLVLMGLFVGLLQWHPMFSKVLASCIVVVWNYVSRKKWVY</sequence>
<evidence type="ECO:0000256" key="2">
    <source>
        <dbReference type="ARBA" id="ARBA00009399"/>
    </source>
</evidence>
<comment type="similarity">
    <text evidence="2">Belongs to the GtrA family.</text>
</comment>
<dbReference type="AlphaFoldDB" id="A0A644VPH5"/>
<name>A0A644VPH5_9ZZZZ</name>
<feature type="transmembrane region" description="Helical" evidence="6">
    <location>
        <begin position="20"/>
        <end position="39"/>
    </location>
</feature>
<gene>
    <name evidence="8" type="ORF">SDC9_39236</name>
</gene>
<dbReference type="GO" id="GO:0005886">
    <property type="term" value="C:plasma membrane"/>
    <property type="evidence" value="ECO:0007669"/>
    <property type="project" value="TreeGrafter"/>
</dbReference>
<evidence type="ECO:0000256" key="6">
    <source>
        <dbReference type="SAM" id="Phobius"/>
    </source>
</evidence>
<evidence type="ECO:0000256" key="1">
    <source>
        <dbReference type="ARBA" id="ARBA00004141"/>
    </source>
</evidence>
<feature type="domain" description="GtrA/DPMS transmembrane" evidence="7">
    <location>
        <begin position="21"/>
        <end position="135"/>
    </location>
</feature>
<dbReference type="InterPro" id="IPR051401">
    <property type="entry name" value="GtrA_CellWall_Glycosyl"/>
</dbReference>
<evidence type="ECO:0000256" key="5">
    <source>
        <dbReference type="ARBA" id="ARBA00023136"/>
    </source>
</evidence>
<keyword evidence="5 6" id="KW-0472">Membrane</keyword>
<evidence type="ECO:0000256" key="3">
    <source>
        <dbReference type="ARBA" id="ARBA00022692"/>
    </source>
</evidence>
<evidence type="ECO:0000259" key="7">
    <source>
        <dbReference type="Pfam" id="PF04138"/>
    </source>
</evidence>
<dbReference type="InterPro" id="IPR007267">
    <property type="entry name" value="GtrA_DPMS_TM"/>
</dbReference>
<evidence type="ECO:0000256" key="4">
    <source>
        <dbReference type="ARBA" id="ARBA00022989"/>
    </source>
</evidence>
<feature type="transmembrane region" description="Helical" evidence="6">
    <location>
        <begin position="113"/>
        <end position="129"/>
    </location>
</feature>
<proteinExistence type="inferred from homology"/>
<keyword evidence="4 6" id="KW-1133">Transmembrane helix</keyword>